<dbReference type="SMART" id="SM00356">
    <property type="entry name" value="ZnF_C3H1"/>
    <property type="match status" value="3"/>
</dbReference>
<dbReference type="RefSeq" id="XP_048133907.1">
    <property type="nucleotide sequence ID" value="XM_048277950.1"/>
</dbReference>
<feature type="zinc finger region" description="C3H1-type" evidence="4">
    <location>
        <begin position="79"/>
        <end position="106"/>
    </location>
</feature>
<dbReference type="PANTHER" id="PTHR15725">
    <property type="entry name" value="ZN-FINGER, C-X8-C-X5-C-X3-H TYPE-CONTAINING"/>
    <property type="match status" value="1"/>
</dbReference>
<name>A0ABM3HBF1_9MYRT</name>
<keyword evidence="7" id="KW-1185">Reference proteome</keyword>
<protein>
    <submittedName>
        <fullName evidence="8">Zinc finger CCCH domain-containing protein 34-like isoform X1</fullName>
    </submittedName>
</protein>
<gene>
    <name evidence="8" type="primary">LOC115725806</name>
</gene>
<dbReference type="Proteomes" id="UP000827889">
    <property type="component" value="Chromosome 4"/>
</dbReference>
<dbReference type="GeneID" id="115725806"/>
<feature type="region of interest" description="Disordered" evidence="5">
    <location>
        <begin position="205"/>
        <end position="248"/>
    </location>
</feature>
<evidence type="ECO:0000256" key="5">
    <source>
        <dbReference type="SAM" id="MobiDB-lite"/>
    </source>
</evidence>
<sequence length="545" mass="61932">MSEGTQKRNTDCVFYLASPLTCKKGLDCEYRHNEIARLNPKDCWYWLAGNCLNPTCGFRHPPLDKLSEVSSELHMPPANKISTPCYFYYNGFCNKGDSCTYSHGSDCGRCAAVSSKEILKVNNAPFLDKKASTGDGHDANLSSCKESRMTKVTPSEWRITDRDDSASAPLEEHLNLSGTSPAAGNLSCLYKEEIQNVLIQERLQLNDSPQDSVSECEEDAETGSEYMPTAEGLTQSRSHRYPDYGSEGQVEDHVVREGYWESHILVNGGSKSLAVQGNQKCFLELDPQYRHFDSHVSDYDLGVSSEHEPMYSDAENLCEYETYDSDNDSHFDRSSNDVRSLSVRFRETASDVMFSREREMPRVELTHDDRHDLDLCRPLRENNTIGSFSRIPRRHGSFHLGVHRQERLVLGRRMQGRLALVGKNAIESFRDKEKFPDGFRRHGWVRHREMVKFRAHCKEKRLPKWSTQTTKASRKPLSRWRQSAVDSASFSSPKTLAQIKEDKRRAKEIRVLSGGYSGKKLAADFQGPKPLSELLKDKGNVNSDM</sequence>
<evidence type="ECO:0000313" key="7">
    <source>
        <dbReference type="Proteomes" id="UP000827889"/>
    </source>
</evidence>
<dbReference type="Gene3D" id="4.10.1000.10">
    <property type="entry name" value="Zinc finger, CCCH-type"/>
    <property type="match status" value="1"/>
</dbReference>
<feature type="domain" description="C3H1-type" evidence="6">
    <location>
        <begin position="6"/>
        <end position="35"/>
    </location>
</feature>
<dbReference type="Pfam" id="PF15663">
    <property type="entry name" value="zf-CCCH_3"/>
    <property type="match status" value="1"/>
</dbReference>
<keyword evidence="1 4" id="KW-0479">Metal-binding</keyword>
<dbReference type="InterPro" id="IPR036855">
    <property type="entry name" value="Znf_CCCH_sf"/>
</dbReference>
<evidence type="ECO:0000256" key="3">
    <source>
        <dbReference type="ARBA" id="ARBA00022833"/>
    </source>
</evidence>
<dbReference type="Pfam" id="PF14608">
    <property type="entry name" value="zf-CCCH_2"/>
    <property type="match status" value="1"/>
</dbReference>
<feature type="domain" description="C3H1-type" evidence="6">
    <location>
        <begin position="79"/>
        <end position="106"/>
    </location>
</feature>
<evidence type="ECO:0000256" key="2">
    <source>
        <dbReference type="ARBA" id="ARBA00022771"/>
    </source>
</evidence>
<dbReference type="SUPFAM" id="SSF90229">
    <property type="entry name" value="CCCH zinc finger"/>
    <property type="match status" value="1"/>
</dbReference>
<dbReference type="InterPro" id="IPR041686">
    <property type="entry name" value="Znf-CCCH_3"/>
</dbReference>
<keyword evidence="2 4" id="KW-0863">Zinc-finger</keyword>
<feature type="domain" description="C3H1-type" evidence="6">
    <location>
        <begin position="37"/>
        <end position="63"/>
    </location>
</feature>
<keyword evidence="3 4" id="KW-0862">Zinc</keyword>
<proteinExistence type="predicted"/>
<organism evidence="7 8">
    <name type="scientific">Rhodamnia argentea</name>
    <dbReference type="NCBI Taxonomy" id="178133"/>
    <lineage>
        <taxon>Eukaryota</taxon>
        <taxon>Viridiplantae</taxon>
        <taxon>Streptophyta</taxon>
        <taxon>Embryophyta</taxon>
        <taxon>Tracheophyta</taxon>
        <taxon>Spermatophyta</taxon>
        <taxon>Magnoliopsida</taxon>
        <taxon>eudicotyledons</taxon>
        <taxon>Gunneridae</taxon>
        <taxon>Pentapetalae</taxon>
        <taxon>rosids</taxon>
        <taxon>malvids</taxon>
        <taxon>Myrtales</taxon>
        <taxon>Myrtaceae</taxon>
        <taxon>Myrtoideae</taxon>
        <taxon>Myrteae</taxon>
        <taxon>Australasian group</taxon>
        <taxon>Rhodamnia</taxon>
    </lineage>
</organism>
<dbReference type="PROSITE" id="PS50103">
    <property type="entry name" value="ZF_C3H1"/>
    <property type="match status" value="3"/>
</dbReference>
<accession>A0ABM3HBF1</accession>
<evidence type="ECO:0000259" key="6">
    <source>
        <dbReference type="PROSITE" id="PS50103"/>
    </source>
</evidence>
<evidence type="ECO:0000256" key="4">
    <source>
        <dbReference type="PROSITE-ProRule" id="PRU00723"/>
    </source>
</evidence>
<feature type="zinc finger region" description="C3H1-type" evidence="4">
    <location>
        <begin position="37"/>
        <end position="63"/>
    </location>
</feature>
<reference evidence="8" key="1">
    <citation type="submission" date="2025-08" db="UniProtKB">
        <authorList>
            <consortium name="RefSeq"/>
        </authorList>
    </citation>
    <scope>IDENTIFICATION</scope>
    <source>
        <tissue evidence="8">Leaf</tissue>
    </source>
</reference>
<feature type="zinc finger region" description="C3H1-type" evidence="4">
    <location>
        <begin position="6"/>
        <end position="35"/>
    </location>
</feature>
<evidence type="ECO:0000313" key="8">
    <source>
        <dbReference type="RefSeq" id="XP_048133907.1"/>
    </source>
</evidence>
<dbReference type="InterPro" id="IPR000571">
    <property type="entry name" value="Znf_CCCH"/>
</dbReference>
<evidence type="ECO:0000256" key="1">
    <source>
        <dbReference type="ARBA" id="ARBA00022723"/>
    </source>
</evidence>
<dbReference type="PANTHER" id="PTHR15725:SF14">
    <property type="entry name" value="ZINC FINGER CCCH DOMAIN-CONTAINING PROTEIN 11A"/>
    <property type="match status" value="1"/>
</dbReference>